<feature type="domain" description="DDE" evidence="1">
    <location>
        <begin position="3"/>
        <end position="91"/>
    </location>
</feature>
<dbReference type="PANTHER" id="PTHR35528">
    <property type="entry name" value="BLL1675 PROTEIN"/>
    <property type="match status" value="1"/>
</dbReference>
<name>A0A221JWJ8_9RHOB</name>
<evidence type="ECO:0000259" key="1">
    <source>
        <dbReference type="Pfam" id="PF13610"/>
    </source>
</evidence>
<evidence type="ECO:0000313" key="3">
    <source>
        <dbReference type="Proteomes" id="UP000199754"/>
    </source>
</evidence>
<dbReference type="RefSeq" id="WP_421086553.1">
    <property type="nucleotide sequence ID" value="NZ_CP022415.1"/>
</dbReference>
<organism evidence="2 3">
    <name type="scientific">Pseudosulfitobacter pseudonitzschiae</name>
    <dbReference type="NCBI Taxonomy" id="1402135"/>
    <lineage>
        <taxon>Bacteria</taxon>
        <taxon>Pseudomonadati</taxon>
        <taxon>Pseudomonadota</taxon>
        <taxon>Alphaproteobacteria</taxon>
        <taxon>Rhodobacterales</taxon>
        <taxon>Roseobacteraceae</taxon>
        <taxon>Pseudosulfitobacter</taxon>
    </lineage>
</organism>
<reference evidence="2 3" key="1">
    <citation type="submission" date="2017-07" db="EMBL/GenBank/DDBJ databases">
        <title>Genome Sequence of Sulfitobacter pseudonitzschiae Strain SMR1 Isolated from a culture of the Diatom Skeletonema marinoi.</title>
        <authorList>
            <person name="Topel M."/>
            <person name="Pinder M.I.M."/>
            <person name="Johansson O.N."/>
            <person name="Kourtchenko O."/>
            <person name="Godhe A."/>
            <person name="Clarke A.K."/>
        </authorList>
    </citation>
    <scope>NUCLEOTIDE SEQUENCE [LARGE SCALE GENOMIC DNA]</scope>
    <source>
        <strain evidence="2 3">SMR1</strain>
    </source>
</reference>
<protein>
    <submittedName>
        <fullName evidence="2">DDE domain protein</fullName>
    </submittedName>
</protein>
<dbReference type="InterPro" id="IPR052183">
    <property type="entry name" value="IS_Transposase"/>
</dbReference>
<dbReference type="KEGG" id="spse:SULPSESMR1_00138"/>
<accession>A0A221JWJ8</accession>
<sequence>MADKWHLDEVALAMNGQKYWLWRAVDSNGDVLDTLVILGAINRPKIGSFRKLFKAFGQPRVVVTDKLRSYGGALKNLAPGIEHCSHKGINN</sequence>
<keyword evidence="3" id="KW-1185">Reference proteome</keyword>
<dbReference type="Pfam" id="PF13610">
    <property type="entry name" value="DDE_Tnp_IS240"/>
    <property type="match status" value="1"/>
</dbReference>
<dbReference type="Proteomes" id="UP000199754">
    <property type="component" value="Chromosome"/>
</dbReference>
<dbReference type="InterPro" id="IPR032874">
    <property type="entry name" value="DDE_dom"/>
</dbReference>
<dbReference type="PANTHER" id="PTHR35528:SF3">
    <property type="entry name" value="BLL1675 PROTEIN"/>
    <property type="match status" value="1"/>
</dbReference>
<gene>
    <name evidence="2" type="ORF">SULPSESMR1_00138</name>
</gene>
<proteinExistence type="predicted"/>
<dbReference type="EMBL" id="CP022415">
    <property type="protein sequence ID" value="ASM70977.1"/>
    <property type="molecule type" value="Genomic_DNA"/>
</dbReference>
<dbReference type="AlphaFoldDB" id="A0A221JWJ8"/>
<evidence type="ECO:0000313" key="2">
    <source>
        <dbReference type="EMBL" id="ASM70977.1"/>
    </source>
</evidence>